<sequence>MSPRVDRPRAAAGSAPDTPRGTGRPFLRGWLSDLALGARLTLSGGREGWTRTVLAALGVGLGVALLLAAASLPAIERAHHERSAARDYVYVGGPQLSRGDDTMLISQWDTTFRDQSITGWLVQPEGPKAPVPPGLSADPAPDQLVVSPALARLLGSPSGALLRTRLNHPIVDTIARAGLSGPNELAFYLGSAQLERALGDGSGVSRIDHFGAQDTAEGLDPVLMLLVVIILVVLLMPVAVFIGSATRFGGEQRDRRLAALRLVGADRRMAARVAAGESLVSAGVGVVLGVLFLLLGRQFIVPRLTLWNISAFASDVSPNPVLAALIVLGVLASAVAVSLFALRHVVIEPLGVVRRSGSARRRLWWRLALPLIGLALLVPAFNSVHREGSGPNKYQFSFGIGLLLIGVVALLPWLIELVVRHAGGSTVSWQLAVRRLQLNSGTPTRAASGVAVAVAGGIALQMTFGSAQSDYTKATGQDPSRAQVMSTLSTGVDAATADRSAARFHATPGVTSVDAVLSGNIGWAGSGATASEPAASDAEEPAGTLVVGDCATLARLYKVGPCSDGDVFLAAGPQHSMGDGPLPAPGQRVTLVPPGGGPGPQWTVPSSARTIAAAPDPGGSSFVGVMATPGAVTASELRTPVLTLYLSTDHRPDGLEYLRNTAAAISPMMTVEPLAVTARNNQFSTIQRGLSIGMVAVLLLIGASLLVGVLEQLREQRRTLAVLVAFGTRRSTLSASVLWQTAIPMLLGLVLAAAVGIGLGSALLAVTGVSVTRLPWTGIAEMSGAAVVVVLLVTAASLPALWRLLRPEGLRSE</sequence>
<evidence type="ECO:0000256" key="5">
    <source>
        <dbReference type="ARBA" id="ARBA00023136"/>
    </source>
</evidence>
<evidence type="ECO:0000256" key="2">
    <source>
        <dbReference type="ARBA" id="ARBA00022475"/>
    </source>
</evidence>
<evidence type="ECO:0000313" key="9">
    <source>
        <dbReference type="EMBL" id="GAA5187870.1"/>
    </source>
</evidence>
<dbReference type="RefSeq" id="WP_345631157.1">
    <property type="nucleotide sequence ID" value="NZ_BAABJQ010000010.1"/>
</dbReference>
<evidence type="ECO:0000313" key="10">
    <source>
        <dbReference type="Proteomes" id="UP001501570"/>
    </source>
</evidence>
<dbReference type="InterPro" id="IPR003838">
    <property type="entry name" value="ABC3_permease_C"/>
</dbReference>
<dbReference type="Pfam" id="PF02687">
    <property type="entry name" value="FtsX"/>
    <property type="match status" value="2"/>
</dbReference>
<comment type="subcellular location">
    <subcellularLocation>
        <location evidence="1">Cell membrane</location>
        <topology evidence="1">Multi-pass membrane protein</topology>
    </subcellularLocation>
</comment>
<gene>
    <name evidence="9" type="ORF">GCM10023322_37180</name>
</gene>
<keyword evidence="3 7" id="KW-0812">Transmembrane</keyword>
<feature type="transmembrane region" description="Helical" evidence="7">
    <location>
        <begin position="746"/>
        <end position="771"/>
    </location>
</feature>
<keyword evidence="2" id="KW-1003">Cell membrane</keyword>
<evidence type="ECO:0000256" key="1">
    <source>
        <dbReference type="ARBA" id="ARBA00004651"/>
    </source>
</evidence>
<comment type="caution">
    <text evidence="9">The sequence shown here is derived from an EMBL/GenBank/DDBJ whole genome shotgun (WGS) entry which is preliminary data.</text>
</comment>
<feature type="transmembrane region" description="Helical" evidence="7">
    <location>
        <begin position="278"/>
        <end position="300"/>
    </location>
</feature>
<feature type="transmembrane region" description="Helical" evidence="7">
    <location>
        <begin position="720"/>
        <end position="739"/>
    </location>
</feature>
<feature type="transmembrane region" description="Helical" evidence="7">
    <location>
        <begin position="222"/>
        <end position="246"/>
    </location>
</feature>
<evidence type="ECO:0000256" key="4">
    <source>
        <dbReference type="ARBA" id="ARBA00022989"/>
    </source>
</evidence>
<dbReference type="InterPro" id="IPR038766">
    <property type="entry name" value="Membrane_comp_ABC_pdt"/>
</dbReference>
<accession>A0ABP9RXF9</accession>
<dbReference type="EMBL" id="BAABJQ010000010">
    <property type="protein sequence ID" value="GAA5187870.1"/>
    <property type="molecule type" value="Genomic_DNA"/>
</dbReference>
<dbReference type="PANTHER" id="PTHR30287">
    <property type="entry name" value="MEMBRANE COMPONENT OF PREDICTED ABC SUPERFAMILY METABOLITE UPTAKE TRANSPORTER"/>
    <property type="match status" value="1"/>
</dbReference>
<dbReference type="PANTHER" id="PTHR30287:SF1">
    <property type="entry name" value="INNER MEMBRANE PROTEIN"/>
    <property type="match status" value="1"/>
</dbReference>
<feature type="region of interest" description="Disordered" evidence="6">
    <location>
        <begin position="1"/>
        <end position="24"/>
    </location>
</feature>
<proteinExistence type="predicted"/>
<feature type="transmembrane region" description="Helical" evidence="7">
    <location>
        <begin position="394"/>
        <end position="415"/>
    </location>
</feature>
<feature type="transmembrane region" description="Helical" evidence="7">
    <location>
        <begin position="363"/>
        <end position="382"/>
    </location>
</feature>
<dbReference type="Proteomes" id="UP001501570">
    <property type="component" value="Unassembled WGS sequence"/>
</dbReference>
<evidence type="ECO:0000259" key="8">
    <source>
        <dbReference type="Pfam" id="PF02687"/>
    </source>
</evidence>
<feature type="transmembrane region" description="Helical" evidence="7">
    <location>
        <begin position="320"/>
        <end position="342"/>
    </location>
</feature>
<evidence type="ECO:0000256" key="7">
    <source>
        <dbReference type="SAM" id="Phobius"/>
    </source>
</evidence>
<feature type="transmembrane region" description="Helical" evidence="7">
    <location>
        <begin position="783"/>
        <end position="805"/>
    </location>
</feature>
<reference evidence="10" key="1">
    <citation type="journal article" date="2019" name="Int. J. Syst. Evol. Microbiol.">
        <title>The Global Catalogue of Microorganisms (GCM) 10K type strain sequencing project: providing services to taxonomists for standard genome sequencing and annotation.</title>
        <authorList>
            <consortium name="The Broad Institute Genomics Platform"/>
            <consortium name="The Broad Institute Genome Sequencing Center for Infectious Disease"/>
            <person name="Wu L."/>
            <person name="Ma J."/>
        </authorList>
    </citation>
    <scope>NUCLEOTIDE SEQUENCE [LARGE SCALE GENOMIC DNA]</scope>
    <source>
        <strain evidence="10">JCM 18304</strain>
    </source>
</reference>
<feature type="transmembrane region" description="Helical" evidence="7">
    <location>
        <begin position="53"/>
        <end position="75"/>
    </location>
</feature>
<protein>
    <submittedName>
        <fullName evidence="9">ABC transporter permease</fullName>
    </submittedName>
</protein>
<organism evidence="9 10">
    <name type="scientific">Rugosimonospora acidiphila</name>
    <dbReference type="NCBI Taxonomy" id="556531"/>
    <lineage>
        <taxon>Bacteria</taxon>
        <taxon>Bacillati</taxon>
        <taxon>Actinomycetota</taxon>
        <taxon>Actinomycetes</taxon>
        <taxon>Micromonosporales</taxon>
        <taxon>Micromonosporaceae</taxon>
        <taxon>Rugosimonospora</taxon>
    </lineage>
</organism>
<feature type="domain" description="ABC3 transporter permease C-terminal" evidence="8">
    <location>
        <begin position="229"/>
        <end position="346"/>
    </location>
</feature>
<keyword evidence="4 7" id="KW-1133">Transmembrane helix</keyword>
<evidence type="ECO:0000256" key="6">
    <source>
        <dbReference type="SAM" id="MobiDB-lite"/>
    </source>
</evidence>
<name>A0ABP9RXF9_9ACTN</name>
<feature type="transmembrane region" description="Helical" evidence="7">
    <location>
        <begin position="689"/>
        <end position="708"/>
    </location>
</feature>
<evidence type="ECO:0000256" key="3">
    <source>
        <dbReference type="ARBA" id="ARBA00022692"/>
    </source>
</evidence>
<keyword evidence="5 7" id="KW-0472">Membrane</keyword>
<keyword evidence="10" id="KW-1185">Reference proteome</keyword>
<feature type="domain" description="ABC3 transporter permease C-terminal" evidence="8">
    <location>
        <begin position="693"/>
        <end position="805"/>
    </location>
</feature>